<protein>
    <submittedName>
        <fullName evidence="2">Uncharacterized protein</fullName>
    </submittedName>
</protein>
<reference evidence="2 3" key="1">
    <citation type="submission" date="2019-07" db="EMBL/GenBank/DDBJ databases">
        <authorList>
            <person name="Jastrzebski P J."/>
            <person name="Paukszto L."/>
            <person name="Jastrzebski P J."/>
        </authorList>
    </citation>
    <scope>NUCLEOTIDE SEQUENCE [LARGE SCALE GENOMIC DNA]</scope>
    <source>
        <strain evidence="2 3">WMS-il1</strain>
    </source>
</reference>
<accession>A0A564ZC42</accession>
<keyword evidence="3" id="KW-1185">Reference proteome</keyword>
<dbReference type="EMBL" id="CABIJS010000708">
    <property type="protein sequence ID" value="VUZ56949.1"/>
    <property type="molecule type" value="Genomic_DNA"/>
</dbReference>
<gene>
    <name evidence="2" type="ORF">WMSIL1_LOCUS14426</name>
</gene>
<dbReference type="Proteomes" id="UP000321570">
    <property type="component" value="Unassembled WGS sequence"/>
</dbReference>
<feature type="chain" id="PRO_5022115070" evidence="1">
    <location>
        <begin position="29"/>
        <end position="125"/>
    </location>
</feature>
<dbReference type="PROSITE" id="PS51257">
    <property type="entry name" value="PROKAR_LIPOPROTEIN"/>
    <property type="match status" value="1"/>
</dbReference>
<evidence type="ECO:0000313" key="3">
    <source>
        <dbReference type="Proteomes" id="UP000321570"/>
    </source>
</evidence>
<name>A0A564ZC42_HYMDI</name>
<evidence type="ECO:0000313" key="2">
    <source>
        <dbReference type="EMBL" id="VUZ56949.1"/>
    </source>
</evidence>
<dbReference type="AlphaFoldDB" id="A0A564ZC42"/>
<organism evidence="2 3">
    <name type="scientific">Hymenolepis diminuta</name>
    <name type="common">Rat tapeworm</name>
    <dbReference type="NCBI Taxonomy" id="6216"/>
    <lineage>
        <taxon>Eukaryota</taxon>
        <taxon>Metazoa</taxon>
        <taxon>Spiralia</taxon>
        <taxon>Lophotrochozoa</taxon>
        <taxon>Platyhelminthes</taxon>
        <taxon>Cestoda</taxon>
        <taxon>Eucestoda</taxon>
        <taxon>Cyclophyllidea</taxon>
        <taxon>Hymenolepididae</taxon>
        <taxon>Hymenolepis</taxon>
    </lineage>
</organism>
<feature type="signal peptide" evidence="1">
    <location>
        <begin position="1"/>
        <end position="28"/>
    </location>
</feature>
<keyword evidence="1" id="KW-0732">Signal</keyword>
<sequence length="125" mass="13923">MLLKLSMSSLKTLLVLFAGLACLEQVQGRNYHKMLEDSSLRQYCSESGEECMLSTHCCPGLFCAVQGSIGTCLRNESELIRCKSDTDCPQSKCCHRERRHGEIGICAYVCGDKGEILEESVHSKR</sequence>
<evidence type="ECO:0000256" key="1">
    <source>
        <dbReference type="SAM" id="SignalP"/>
    </source>
</evidence>
<proteinExistence type="predicted"/>